<dbReference type="PANTHER" id="PTHR11225:SF4">
    <property type="entry name" value="NUCLEAR PORE COMPLEX PROTEIN NUP93"/>
    <property type="match status" value="1"/>
</dbReference>
<dbReference type="PANTHER" id="PTHR11225">
    <property type="entry name" value="NUCLEAR PORE COMPLEX PROTEIN NUP93 NUCLEOPORIN NUP93 DEAD EYE PROTEIN"/>
    <property type="match status" value="1"/>
</dbReference>
<feature type="region of interest" description="Disordered" evidence="4">
    <location>
        <begin position="138"/>
        <end position="157"/>
    </location>
</feature>
<evidence type="ECO:0000313" key="5">
    <source>
        <dbReference type="EMBL" id="KAF2645087.1"/>
    </source>
</evidence>
<dbReference type="AlphaFoldDB" id="A0A6A6SD52"/>
<feature type="compositionally biased region" description="Polar residues" evidence="4">
    <location>
        <begin position="116"/>
        <end position="126"/>
    </location>
</feature>
<feature type="compositionally biased region" description="Low complexity" evidence="4">
    <location>
        <begin position="75"/>
        <end position="98"/>
    </location>
</feature>
<evidence type="ECO:0000256" key="1">
    <source>
        <dbReference type="ARBA" id="ARBA00004259"/>
    </source>
</evidence>
<evidence type="ECO:0000256" key="3">
    <source>
        <dbReference type="ARBA" id="ARBA00023242"/>
    </source>
</evidence>
<feature type="compositionally biased region" description="Low complexity" evidence="4">
    <location>
        <begin position="12"/>
        <end position="44"/>
    </location>
</feature>
<evidence type="ECO:0000256" key="2">
    <source>
        <dbReference type="ARBA" id="ARBA00010186"/>
    </source>
</evidence>
<gene>
    <name evidence="5" type="ORF">P280DRAFT_188201</name>
</gene>
<accession>A0A6A6SD52</accession>
<dbReference type="Proteomes" id="UP000799753">
    <property type="component" value="Unassembled WGS sequence"/>
</dbReference>
<evidence type="ECO:0000313" key="6">
    <source>
        <dbReference type="Proteomes" id="UP000799753"/>
    </source>
</evidence>
<evidence type="ECO:0000256" key="4">
    <source>
        <dbReference type="SAM" id="MobiDB-lite"/>
    </source>
</evidence>
<organism evidence="5 6">
    <name type="scientific">Massarina eburnea CBS 473.64</name>
    <dbReference type="NCBI Taxonomy" id="1395130"/>
    <lineage>
        <taxon>Eukaryota</taxon>
        <taxon>Fungi</taxon>
        <taxon>Dikarya</taxon>
        <taxon>Ascomycota</taxon>
        <taxon>Pezizomycotina</taxon>
        <taxon>Dothideomycetes</taxon>
        <taxon>Pleosporomycetidae</taxon>
        <taxon>Pleosporales</taxon>
        <taxon>Massarineae</taxon>
        <taxon>Massarinaceae</taxon>
        <taxon>Massarina</taxon>
    </lineage>
</organism>
<comment type="similarity">
    <text evidence="2">Belongs to the nucleoporin interacting component (NIC) family.</text>
</comment>
<dbReference type="OrthoDB" id="203824at2759"/>
<protein>
    <submittedName>
        <fullName evidence="5">NIC-domain-containing protein</fullName>
    </submittedName>
</protein>
<name>A0A6A6SD52_9PLEO</name>
<proteinExistence type="inferred from homology"/>
<feature type="region of interest" description="Disordered" evidence="4">
    <location>
        <begin position="1"/>
        <end position="128"/>
    </location>
</feature>
<reference evidence="5" key="1">
    <citation type="journal article" date="2020" name="Stud. Mycol.">
        <title>101 Dothideomycetes genomes: a test case for predicting lifestyles and emergence of pathogens.</title>
        <authorList>
            <person name="Haridas S."/>
            <person name="Albert R."/>
            <person name="Binder M."/>
            <person name="Bloem J."/>
            <person name="Labutti K."/>
            <person name="Salamov A."/>
            <person name="Andreopoulos B."/>
            <person name="Baker S."/>
            <person name="Barry K."/>
            <person name="Bills G."/>
            <person name="Bluhm B."/>
            <person name="Cannon C."/>
            <person name="Castanera R."/>
            <person name="Culley D."/>
            <person name="Daum C."/>
            <person name="Ezra D."/>
            <person name="Gonzalez J."/>
            <person name="Henrissat B."/>
            <person name="Kuo A."/>
            <person name="Liang C."/>
            <person name="Lipzen A."/>
            <person name="Lutzoni F."/>
            <person name="Magnuson J."/>
            <person name="Mondo S."/>
            <person name="Nolan M."/>
            <person name="Ohm R."/>
            <person name="Pangilinan J."/>
            <person name="Park H.-J."/>
            <person name="Ramirez L."/>
            <person name="Alfaro M."/>
            <person name="Sun H."/>
            <person name="Tritt A."/>
            <person name="Yoshinaga Y."/>
            <person name="Zwiers L.-H."/>
            <person name="Turgeon B."/>
            <person name="Goodwin S."/>
            <person name="Spatafora J."/>
            <person name="Crous P."/>
            <person name="Grigoriev I."/>
        </authorList>
    </citation>
    <scope>NUCLEOTIDE SEQUENCE</scope>
    <source>
        <strain evidence="5">CBS 473.64</strain>
    </source>
</reference>
<dbReference type="InterPro" id="IPR007231">
    <property type="entry name" value="Nucleoporin_int_Nup93/Nic96"/>
</dbReference>
<dbReference type="Pfam" id="PF04097">
    <property type="entry name" value="Nic96"/>
    <property type="match status" value="1"/>
</dbReference>
<keyword evidence="3" id="KW-0539">Nucleus</keyword>
<dbReference type="EMBL" id="MU006778">
    <property type="protein sequence ID" value="KAF2645087.1"/>
    <property type="molecule type" value="Genomic_DNA"/>
</dbReference>
<dbReference type="GO" id="GO:0016973">
    <property type="term" value="P:poly(A)+ mRNA export from nucleus"/>
    <property type="evidence" value="ECO:0007669"/>
    <property type="project" value="TreeGrafter"/>
</dbReference>
<feature type="compositionally biased region" description="Gly residues" evidence="4">
    <location>
        <begin position="61"/>
        <end position="74"/>
    </location>
</feature>
<keyword evidence="6" id="KW-1185">Reference proteome</keyword>
<dbReference type="GO" id="GO:0006606">
    <property type="term" value="P:protein import into nucleus"/>
    <property type="evidence" value="ECO:0007669"/>
    <property type="project" value="TreeGrafter"/>
</dbReference>
<dbReference type="GO" id="GO:0017056">
    <property type="term" value="F:structural constituent of nuclear pore"/>
    <property type="evidence" value="ECO:0007669"/>
    <property type="project" value="InterPro"/>
</dbReference>
<sequence>MSLFSGFGGSGTPASSAAPPSGTSAFKPLFGGTTPSSGPAPTSSLFGASTTAPATSQPPASGGGLGGSLFGNLGGAKTTAPASAPTTATSLGGATAQAPASGFGNLFGNPSGYVPPQSSTNQQTSGVVKPSIFGTAPAEQLQQQSGGPLSQSNAGTGRSAHFDHLLERGRKRNVGENGLTSFDELPALQLGLGDIARKVRNLGNGGPSAEQGQDRAAHYLLSASGVKMGSTLRDLTQFSTQAGVNTTGPTPNLLDTDVDSYISNIHSQSTLALIQEGLEQSKRDFDAFLEDNVQIEWDKQRQKIYEHFGLGRQNEEMAASQSTFGASTARGAFGRSARKGRSVGPKGASVNGASFAASQGPPPVIGSIMSPYGQRTLNGDPQDKSMIAGQTGPSDRYTRDKQERFMETVKKLNEARLQEHRFPILHEFAQVEKAAHGDNSEHFINAYKALASIAGEKLPSIGNHMLDQPRERAFISDYLDDTPSSNKSIANNKRIVDGSRKFLEQKFLDHVEEVLEKNPLDAMPGGQPSMMNKIRGFIRAKIKQKELGIDVEDLQKIGGDQDDYPWVIIFYLFRAGLTEEASKYVQEKRNFFSNIDRNFQPAIVAYHNDANHDLGSDLQQRISNAYAQRTRLAAQSDPYRLACYKILGRCDLTKRNLGSIKADMDDWAWLQFNLAREVPRTNMHAGDMFGLSDIRLSVEGIGQRHFFNNDAESGSGYGVYFYLATLAGMFESAVHYLYQHNYVSAVHFAIALNYYGFLRVSNWRDPGSGIINYTTKQQAQINFGKVVGYYTADFRSARPDAAAEYLTLICLNADLPGDAGKQQAELCHEALRELVLETREFSTLLGDVRANGESTPGLIQERVPLIKLDDQDAVINQIIREAARVADDNGRTNDAVLLNHLAGEYDSVIAILCHALSEALSVELGQEPLRLEPLRPRLATVEQQAPQQNGSSLSTLGTDDPVELAGRVMQLYDANQTWWGKIQDKNRDTIGILFRLNQTKKVIEAGSYMEALDQIEAVRILPLNSNGNLSEIRSVANNFSQYPPEIARNIGNVLLWCIGCCSKHRLVLLNAQYEDPTRRSLADQLLQKARDLMVFAGLIRYKLPPRVFETLAREGGSVGAY</sequence>
<feature type="compositionally biased region" description="Gly residues" evidence="4">
    <location>
        <begin position="1"/>
        <end position="11"/>
    </location>
</feature>
<feature type="compositionally biased region" description="Low complexity" evidence="4">
    <location>
        <begin position="140"/>
        <end position="152"/>
    </location>
</feature>
<comment type="subcellular location">
    <subcellularLocation>
        <location evidence="1">Nucleus envelope</location>
    </subcellularLocation>
</comment>
<feature type="compositionally biased region" description="Polar residues" evidence="4">
    <location>
        <begin position="45"/>
        <end position="59"/>
    </location>
</feature>
<dbReference type="GO" id="GO:0005643">
    <property type="term" value="C:nuclear pore"/>
    <property type="evidence" value="ECO:0007669"/>
    <property type="project" value="InterPro"/>
</dbReference>
<feature type="region of interest" description="Disordered" evidence="4">
    <location>
        <begin position="329"/>
        <end position="400"/>
    </location>
</feature>